<keyword evidence="2" id="KW-1185">Reference proteome</keyword>
<dbReference type="PANTHER" id="PTHR42085">
    <property type="entry name" value="F-BOX DOMAIN-CONTAINING PROTEIN"/>
    <property type="match status" value="1"/>
</dbReference>
<comment type="caution">
    <text evidence="1">The sequence shown here is derived from an EMBL/GenBank/DDBJ whole genome shotgun (WGS) entry which is preliminary data.</text>
</comment>
<dbReference type="OrthoDB" id="3510794at2759"/>
<dbReference type="AlphaFoldDB" id="A0A2S6BX63"/>
<protein>
    <recommendedName>
        <fullName evidence="3">F-box domain-containing protein</fullName>
    </recommendedName>
</protein>
<dbReference type="InterPro" id="IPR038883">
    <property type="entry name" value="AN11006-like"/>
</dbReference>
<dbReference type="PANTHER" id="PTHR42085:SF2">
    <property type="entry name" value="F-BOX DOMAIN-CONTAINING PROTEIN"/>
    <property type="match status" value="1"/>
</dbReference>
<organism evidence="1 2">
    <name type="scientific">Cercospora berteroae</name>
    <dbReference type="NCBI Taxonomy" id="357750"/>
    <lineage>
        <taxon>Eukaryota</taxon>
        <taxon>Fungi</taxon>
        <taxon>Dikarya</taxon>
        <taxon>Ascomycota</taxon>
        <taxon>Pezizomycotina</taxon>
        <taxon>Dothideomycetes</taxon>
        <taxon>Dothideomycetidae</taxon>
        <taxon>Mycosphaerellales</taxon>
        <taxon>Mycosphaerellaceae</taxon>
        <taxon>Cercospora</taxon>
    </lineage>
</organism>
<evidence type="ECO:0000313" key="1">
    <source>
        <dbReference type="EMBL" id="PPJ52062.1"/>
    </source>
</evidence>
<dbReference type="STRING" id="357750.A0A2S6BX63"/>
<sequence>MDRVTSKQVFEGRRRVTRFQVNAIKKTFPFLLLPPELRNMVYAFAVDLTTLNQFFDKELEKAVCVKKTKSPRKQRPSLKSTPPIFLVCKQISSEASWVLQKQGATFQHGLLGHRLEHVISPNVICKLSSIEVTDAGHGTTDHWGRTVSWYGYINLLKQLGELLSTGEHKLKKLTIEFNAPGLVEHMTVCHESGRFKCGFRDTATKALEALSKARGIGEVTIRGLNVDEAARAKELMETPACKFFSLPREIRDMIYEHSLDWSDVSNKLADGLADWPDRTATFPFPLRTTPTVLVVNKQMHEEAAEVLAKKPFNITFPADKTFDDQDCKIPSVLGLITRRTLERVTTIHINMQGWFWVFNFEPRFIRALTQSKMLKHLKITFTDHKKPDFLGFPGQVYPDNVLASKINALTEIRGLETVTFEGDLPVVYTVPMVTIMTSGSEVPLHDLPRPMGINSEGHVLDVDDLERP</sequence>
<accession>A0A2S6BX63</accession>
<evidence type="ECO:0008006" key="3">
    <source>
        <dbReference type="Google" id="ProtNLM"/>
    </source>
</evidence>
<dbReference type="EMBL" id="PNEN01001723">
    <property type="protein sequence ID" value="PPJ52062.1"/>
    <property type="molecule type" value="Genomic_DNA"/>
</dbReference>
<reference evidence="2" key="1">
    <citation type="journal article" date="2017" name="bioRxiv">
        <title>Conservation of a gene cluster reveals novel cercosporin biosynthetic mechanisms and extends production to the genus Colletotrichum.</title>
        <authorList>
            <person name="de Jonge R."/>
            <person name="Ebert M.K."/>
            <person name="Huitt-Roehl C.R."/>
            <person name="Pal P."/>
            <person name="Suttle J.C."/>
            <person name="Spanner R.E."/>
            <person name="Neubauer J.D."/>
            <person name="Jurick W.M.II."/>
            <person name="Stott K.A."/>
            <person name="Secor G.A."/>
            <person name="Thomma B.P.H.J."/>
            <person name="Van de Peer Y."/>
            <person name="Townsend C.A."/>
            <person name="Bolton M.D."/>
        </authorList>
    </citation>
    <scope>NUCLEOTIDE SEQUENCE [LARGE SCALE GENOMIC DNA]</scope>
    <source>
        <strain evidence="2">CBS538.71</strain>
    </source>
</reference>
<proteinExistence type="predicted"/>
<evidence type="ECO:0000313" key="2">
    <source>
        <dbReference type="Proteomes" id="UP000237631"/>
    </source>
</evidence>
<dbReference type="Proteomes" id="UP000237631">
    <property type="component" value="Unassembled WGS sequence"/>
</dbReference>
<name>A0A2S6BX63_9PEZI</name>
<gene>
    <name evidence="1" type="ORF">CBER1_09656</name>
</gene>